<reference evidence="1" key="1">
    <citation type="submission" date="2021-06" db="EMBL/GenBank/DDBJ databases">
        <authorList>
            <person name="Hodson N. C."/>
            <person name="Mongue J. A."/>
            <person name="Jaron S. K."/>
        </authorList>
    </citation>
    <scope>NUCLEOTIDE SEQUENCE</scope>
</reference>
<evidence type="ECO:0000313" key="2">
    <source>
        <dbReference type="Proteomes" id="UP000708208"/>
    </source>
</evidence>
<sequence>MALARIRIMRQRAKKTWLTVPTGIVPSTEGRNRNRYGCSLLVDLRGEGAPPTWLERESLLQYTNERCEYEETPHHC</sequence>
<comment type="caution">
    <text evidence="1">The sequence shown here is derived from an EMBL/GenBank/DDBJ whole genome shotgun (WGS) entry which is preliminary data.</text>
</comment>
<name>A0A8J2LNB5_9HEXA</name>
<dbReference type="Proteomes" id="UP000708208">
    <property type="component" value="Unassembled WGS sequence"/>
</dbReference>
<dbReference type="AlphaFoldDB" id="A0A8J2LNB5"/>
<evidence type="ECO:0000313" key="1">
    <source>
        <dbReference type="EMBL" id="CAG7835414.1"/>
    </source>
</evidence>
<protein>
    <submittedName>
        <fullName evidence="1">Uncharacterized protein</fullName>
    </submittedName>
</protein>
<keyword evidence="2" id="KW-1185">Reference proteome</keyword>
<accession>A0A8J2LNB5</accession>
<dbReference type="EMBL" id="CAJVCH010570618">
    <property type="protein sequence ID" value="CAG7835414.1"/>
    <property type="molecule type" value="Genomic_DNA"/>
</dbReference>
<gene>
    <name evidence="1" type="ORF">AFUS01_LOCUS44783</name>
</gene>
<proteinExistence type="predicted"/>
<organism evidence="1 2">
    <name type="scientific">Allacma fusca</name>
    <dbReference type="NCBI Taxonomy" id="39272"/>
    <lineage>
        <taxon>Eukaryota</taxon>
        <taxon>Metazoa</taxon>
        <taxon>Ecdysozoa</taxon>
        <taxon>Arthropoda</taxon>
        <taxon>Hexapoda</taxon>
        <taxon>Collembola</taxon>
        <taxon>Symphypleona</taxon>
        <taxon>Sminthuridae</taxon>
        <taxon>Allacma</taxon>
    </lineage>
</organism>